<dbReference type="PANTHER" id="PTHR43547:SF2">
    <property type="entry name" value="HYBRID SIGNAL TRANSDUCTION HISTIDINE KINASE C"/>
    <property type="match status" value="1"/>
</dbReference>
<comment type="catalytic activity">
    <reaction evidence="1">
        <text>ATP + protein L-histidine = ADP + protein N-phospho-L-histidine.</text>
        <dbReference type="EC" id="2.7.13.3"/>
    </reaction>
</comment>
<keyword evidence="3" id="KW-0597">Phosphoprotein</keyword>
<feature type="transmembrane region" description="Helical" evidence="4">
    <location>
        <begin position="210"/>
        <end position="228"/>
    </location>
</feature>
<dbReference type="InterPro" id="IPR011623">
    <property type="entry name" value="7TMR_DISM_rcpt_extracell_dom1"/>
</dbReference>
<dbReference type="GO" id="GO:0000155">
    <property type="term" value="F:phosphorelay sensor kinase activity"/>
    <property type="evidence" value="ECO:0007669"/>
    <property type="project" value="InterPro"/>
</dbReference>
<dbReference type="PANTHER" id="PTHR43547">
    <property type="entry name" value="TWO-COMPONENT HISTIDINE KINASE"/>
    <property type="match status" value="1"/>
</dbReference>
<dbReference type="InterPro" id="IPR036890">
    <property type="entry name" value="HATPase_C_sf"/>
</dbReference>
<dbReference type="SUPFAM" id="SSF55874">
    <property type="entry name" value="ATPase domain of HSP90 chaperone/DNA topoisomerase II/histidine kinase"/>
    <property type="match status" value="1"/>
</dbReference>
<feature type="transmembrane region" description="Helical" evidence="4">
    <location>
        <begin position="338"/>
        <end position="360"/>
    </location>
</feature>
<feature type="transmembrane region" description="Helical" evidence="4">
    <location>
        <begin position="309"/>
        <end position="326"/>
    </location>
</feature>
<dbReference type="Gene3D" id="1.10.287.130">
    <property type="match status" value="1"/>
</dbReference>
<dbReference type="InterPro" id="IPR036097">
    <property type="entry name" value="HisK_dim/P_sf"/>
</dbReference>
<dbReference type="Pfam" id="PF00512">
    <property type="entry name" value="HisKA"/>
    <property type="match status" value="1"/>
</dbReference>
<evidence type="ECO:0000256" key="4">
    <source>
        <dbReference type="SAM" id="Phobius"/>
    </source>
</evidence>
<dbReference type="SMART" id="SM00387">
    <property type="entry name" value="HATPase_c"/>
    <property type="match status" value="1"/>
</dbReference>
<keyword evidence="4" id="KW-1133">Transmembrane helix</keyword>
<accession>A0A4R2N786</accession>
<feature type="transmembrane region" description="Helical" evidence="4">
    <location>
        <begin position="248"/>
        <end position="266"/>
    </location>
</feature>
<dbReference type="CDD" id="cd00082">
    <property type="entry name" value="HisKA"/>
    <property type="match status" value="1"/>
</dbReference>
<dbReference type="Gene3D" id="2.60.40.2380">
    <property type="match status" value="1"/>
</dbReference>
<keyword evidence="7" id="KW-0418">Kinase</keyword>
<evidence type="ECO:0000256" key="3">
    <source>
        <dbReference type="ARBA" id="ARBA00022553"/>
    </source>
</evidence>
<dbReference type="InterPro" id="IPR004358">
    <property type="entry name" value="Sig_transdc_His_kin-like_C"/>
</dbReference>
<feature type="chain" id="PRO_5020560190" description="histidine kinase" evidence="5">
    <location>
        <begin position="24"/>
        <end position="685"/>
    </location>
</feature>
<dbReference type="SUPFAM" id="SSF47384">
    <property type="entry name" value="Homodimeric domain of signal transducing histidine kinase"/>
    <property type="match status" value="1"/>
</dbReference>
<keyword evidence="5" id="KW-0732">Signal</keyword>
<keyword evidence="4" id="KW-0812">Transmembrane</keyword>
<dbReference type="InterPro" id="IPR005467">
    <property type="entry name" value="His_kinase_dom"/>
</dbReference>
<dbReference type="AlphaFoldDB" id="A0A4R2N786"/>
<evidence type="ECO:0000259" key="6">
    <source>
        <dbReference type="PROSITE" id="PS50109"/>
    </source>
</evidence>
<feature type="signal peptide" evidence="5">
    <location>
        <begin position="1"/>
        <end position="23"/>
    </location>
</feature>
<protein>
    <recommendedName>
        <fullName evidence="2">histidine kinase</fullName>
        <ecNumber evidence="2">2.7.13.3</ecNumber>
    </recommendedName>
</protein>
<dbReference type="Pfam" id="PF07695">
    <property type="entry name" value="7TMR-DISM_7TM"/>
    <property type="match status" value="1"/>
</dbReference>
<dbReference type="Proteomes" id="UP000295182">
    <property type="component" value="Unassembled WGS sequence"/>
</dbReference>
<dbReference type="InterPro" id="IPR003661">
    <property type="entry name" value="HisK_dim/P_dom"/>
</dbReference>
<dbReference type="EMBL" id="SLXH01000016">
    <property type="protein sequence ID" value="TCP16771.1"/>
    <property type="molecule type" value="Genomic_DNA"/>
</dbReference>
<comment type="caution">
    <text evidence="7">The sequence shown here is derived from an EMBL/GenBank/DDBJ whole genome shotgun (WGS) entry which is preliminary data.</text>
</comment>
<proteinExistence type="predicted"/>
<feature type="domain" description="Histidine kinase" evidence="6">
    <location>
        <begin position="453"/>
        <end position="666"/>
    </location>
</feature>
<organism evidence="7 8">
    <name type="scientific">Simplicispira metamorpha</name>
    <dbReference type="NCBI Taxonomy" id="80881"/>
    <lineage>
        <taxon>Bacteria</taxon>
        <taxon>Pseudomonadati</taxon>
        <taxon>Pseudomonadota</taxon>
        <taxon>Betaproteobacteria</taxon>
        <taxon>Burkholderiales</taxon>
        <taxon>Comamonadaceae</taxon>
        <taxon>Simplicispira</taxon>
    </lineage>
</organism>
<keyword evidence="4" id="KW-0472">Membrane</keyword>
<name>A0A4R2N786_9BURK</name>
<dbReference type="PRINTS" id="PR00344">
    <property type="entry name" value="BCTRLSENSOR"/>
</dbReference>
<dbReference type="OrthoDB" id="8807260at2"/>
<dbReference type="InterPro" id="IPR011622">
    <property type="entry name" value="7TMR_DISM_rcpt_extracell_dom2"/>
</dbReference>
<dbReference type="Pfam" id="PF07696">
    <property type="entry name" value="7TMR-DISMED2"/>
    <property type="match status" value="1"/>
</dbReference>
<dbReference type="InterPro" id="IPR003594">
    <property type="entry name" value="HATPase_dom"/>
</dbReference>
<dbReference type="EC" id="2.7.13.3" evidence="2"/>
<sequence>MEIKKLAQLLLWICACLGSQAWALEIAVAATNVSVSPLVEVLEDPTHALSWEEVSAPEMAARFQPQSTNGEDFNVGMSASTYWLRFRLQRTTDTPNHWLLEVPYGNLTSLSFYAPGQPAVHTGSLFPLASRPYFHRYFVFPLDLEETPADFYISATSSYALTVPVRLHEAAAFAQKEHRDLALQYLYYGSVLALLLYNLFLFAGLRDVRLLLYSGYVATFGMGIYAGNGLGRLVLWPDSPRFDEIAQGALLCLATVFAAEFARVFLKTRSRFKVVDKLLLSSAVVCLLICAGLIASMGSTTAVSLLNRLFASLTVLTVFIILVACAKAWASGEREVRFFLLAWFALSLGGLVAALRAFGYLPTNGLTAYALQIASAIEMLLFSLALADSMHTERERMQQSLSAALATQKKSNDMLHRSEERLERTVAQRTHALSEALTSQKETLAQYVRFGSLISHEFRNPLAIVSGQLSLLRKEAELGTPRWEQRSRVMLAALKRLDALFEQWLRKGRLEGSLETIHKEPIDLCQWLRQWMEDNALATDHQIRLELAGGMHTIWADPGLLANALGNLLENACKYSPIGTVVSISIHRRPGQVGIAVADEGAGIADDQQQKVFEAFYRVAPEGPVNGMGLGLNLVKRIVEAHMGEIELASTLGQGSRFCIWLPHEPTAAQEPSTCTATAKPEFWS</sequence>
<evidence type="ECO:0000313" key="8">
    <source>
        <dbReference type="Proteomes" id="UP000295182"/>
    </source>
</evidence>
<feature type="transmembrane region" description="Helical" evidence="4">
    <location>
        <begin position="366"/>
        <end position="387"/>
    </location>
</feature>
<dbReference type="PROSITE" id="PS51257">
    <property type="entry name" value="PROKAR_LIPOPROTEIN"/>
    <property type="match status" value="1"/>
</dbReference>
<reference evidence="7 8" key="1">
    <citation type="submission" date="2019-03" db="EMBL/GenBank/DDBJ databases">
        <title>Genomic Encyclopedia of Type Strains, Phase IV (KMG-IV): sequencing the most valuable type-strain genomes for metagenomic binning, comparative biology and taxonomic classification.</title>
        <authorList>
            <person name="Goeker M."/>
        </authorList>
    </citation>
    <scope>NUCLEOTIDE SEQUENCE [LARGE SCALE GENOMIC DNA]</scope>
    <source>
        <strain evidence="7 8">DSM 1837</strain>
    </source>
</reference>
<gene>
    <name evidence="7" type="ORF">EV674_11676</name>
</gene>
<dbReference type="CDD" id="cd00075">
    <property type="entry name" value="HATPase"/>
    <property type="match status" value="1"/>
</dbReference>
<dbReference type="Gene3D" id="3.30.565.10">
    <property type="entry name" value="Histidine kinase-like ATPase, C-terminal domain"/>
    <property type="match status" value="1"/>
</dbReference>
<dbReference type="PROSITE" id="PS50109">
    <property type="entry name" value="HIS_KIN"/>
    <property type="match status" value="1"/>
</dbReference>
<keyword evidence="8" id="KW-1185">Reference proteome</keyword>
<evidence type="ECO:0000313" key="7">
    <source>
        <dbReference type="EMBL" id="TCP16771.1"/>
    </source>
</evidence>
<dbReference type="SMART" id="SM00388">
    <property type="entry name" value="HisKA"/>
    <property type="match status" value="1"/>
</dbReference>
<keyword evidence="7" id="KW-0808">Transferase</keyword>
<evidence type="ECO:0000256" key="2">
    <source>
        <dbReference type="ARBA" id="ARBA00012438"/>
    </source>
</evidence>
<evidence type="ECO:0000256" key="5">
    <source>
        <dbReference type="SAM" id="SignalP"/>
    </source>
</evidence>
<dbReference type="Pfam" id="PF02518">
    <property type="entry name" value="HATPase_c"/>
    <property type="match status" value="1"/>
</dbReference>
<evidence type="ECO:0000256" key="1">
    <source>
        <dbReference type="ARBA" id="ARBA00000085"/>
    </source>
</evidence>
<feature type="transmembrane region" description="Helical" evidence="4">
    <location>
        <begin position="185"/>
        <end position="203"/>
    </location>
</feature>
<feature type="transmembrane region" description="Helical" evidence="4">
    <location>
        <begin position="278"/>
        <end position="297"/>
    </location>
</feature>